<accession>A0A233S8I3</accession>
<evidence type="ECO:0000256" key="1">
    <source>
        <dbReference type="SAM" id="SignalP"/>
    </source>
</evidence>
<keyword evidence="1" id="KW-0732">Signal</keyword>
<organism evidence="2 3">
    <name type="scientific">Streptomyces diastatochromogenes</name>
    <dbReference type="NCBI Taxonomy" id="42236"/>
    <lineage>
        <taxon>Bacteria</taxon>
        <taxon>Bacillati</taxon>
        <taxon>Actinomycetota</taxon>
        <taxon>Actinomycetes</taxon>
        <taxon>Kitasatosporales</taxon>
        <taxon>Streptomycetaceae</taxon>
        <taxon>Streptomyces</taxon>
    </lineage>
</organism>
<name>A0A233S8I3_STRDA</name>
<keyword evidence="3" id="KW-1185">Reference proteome</keyword>
<dbReference type="AlphaFoldDB" id="A0A233S8I3"/>
<evidence type="ECO:0000313" key="3">
    <source>
        <dbReference type="Proteomes" id="UP000215483"/>
    </source>
</evidence>
<reference evidence="2 3" key="1">
    <citation type="submission" date="2016-07" db="EMBL/GenBank/DDBJ databases">
        <title>Draft genome of Streptomyces diastatochromogenes.</title>
        <authorList>
            <person name="Podduturi R."/>
            <person name="Lukassen M.B."/>
            <person name="Clausen N."/>
            <person name="Nielsen J.L."/>
            <person name="Jorgensen N.O."/>
        </authorList>
    </citation>
    <scope>NUCLEOTIDE SEQUENCE [LARGE SCALE GENOMIC DNA]</scope>
    <source>
        <strain evidence="2 3">DSM 40608</strain>
    </source>
</reference>
<sequence length="75" mass="8269">MQVAVVVALVAVQFAWPSASWAATGAYGRDAADQRDEGLVVVEVAAEIPIDRGRLWWSTLRARTLTESIAHRDQY</sequence>
<evidence type="ECO:0008006" key="4">
    <source>
        <dbReference type="Google" id="ProtNLM"/>
    </source>
</evidence>
<evidence type="ECO:0000313" key="2">
    <source>
        <dbReference type="EMBL" id="OXY91894.1"/>
    </source>
</evidence>
<protein>
    <recommendedName>
        <fullName evidence="4">Secreted protein</fullName>
    </recommendedName>
</protein>
<gene>
    <name evidence="2" type="ORF">BEK98_27740</name>
</gene>
<feature type="signal peptide" evidence="1">
    <location>
        <begin position="1"/>
        <end position="22"/>
    </location>
</feature>
<comment type="caution">
    <text evidence="2">The sequence shown here is derived from an EMBL/GenBank/DDBJ whole genome shotgun (WGS) entry which is preliminary data.</text>
</comment>
<dbReference type="EMBL" id="MCGQ01000026">
    <property type="protein sequence ID" value="OXY91894.1"/>
    <property type="molecule type" value="Genomic_DNA"/>
</dbReference>
<proteinExistence type="predicted"/>
<dbReference type="Proteomes" id="UP000215483">
    <property type="component" value="Unassembled WGS sequence"/>
</dbReference>
<feature type="chain" id="PRO_5012489190" description="Secreted protein" evidence="1">
    <location>
        <begin position="23"/>
        <end position="75"/>
    </location>
</feature>